<feature type="compositionally biased region" description="Polar residues" evidence="1">
    <location>
        <begin position="799"/>
        <end position="816"/>
    </location>
</feature>
<feature type="compositionally biased region" description="Polar residues" evidence="1">
    <location>
        <begin position="853"/>
        <end position="866"/>
    </location>
</feature>
<feature type="compositionally biased region" description="Basic and acidic residues" evidence="1">
    <location>
        <begin position="37"/>
        <end position="47"/>
    </location>
</feature>
<feature type="region of interest" description="Disordered" evidence="1">
    <location>
        <begin position="261"/>
        <end position="293"/>
    </location>
</feature>
<evidence type="ECO:0000313" key="2">
    <source>
        <dbReference type="EMBL" id="CEM50971.1"/>
    </source>
</evidence>
<protein>
    <submittedName>
        <fullName evidence="2">Uncharacterized protein</fullName>
    </submittedName>
</protein>
<dbReference type="EMBL" id="CDMZ01004807">
    <property type="protein sequence ID" value="CEM50971.1"/>
    <property type="molecule type" value="Genomic_DNA"/>
</dbReference>
<organism evidence="2">
    <name type="scientific">Chromera velia CCMP2878</name>
    <dbReference type="NCBI Taxonomy" id="1169474"/>
    <lineage>
        <taxon>Eukaryota</taxon>
        <taxon>Sar</taxon>
        <taxon>Alveolata</taxon>
        <taxon>Colpodellida</taxon>
        <taxon>Chromeraceae</taxon>
        <taxon>Chromera</taxon>
    </lineage>
</organism>
<feature type="compositionally biased region" description="Gly residues" evidence="1">
    <location>
        <begin position="517"/>
        <end position="526"/>
    </location>
</feature>
<feature type="compositionally biased region" description="Acidic residues" evidence="1">
    <location>
        <begin position="488"/>
        <end position="498"/>
    </location>
</feature>
<feature type="region of interest" description="Disordered" evidence="1">
    <location>
        <begin position="27"/>
        <end position="64"/>
    </location>
</feature>
<sequence>MEGDKRQPVQAAFAGWKAKALQQSDFVATGGDDDEIERSMSDVESRRTRGSRRSTRNGGDDRELTQRLHALAEQNEVLQDAEQKAYEQIEKLKLLLKEKEDAIATLNDELKATHNEAERNASLRDEARQQYEHLQKELQDAKNMAMEDTAAGRRPSTLESARDESIKDSLARLALEVREAQAQVTELQHQNGEFKQQLSETAAERGRLQTEHRLKEEEMKKEIENTKSSETASHARISELSQLLDIEKKARLAAEEELEEVTMHAGSARGGGSGSVNVGEVTGKEGDRHRRELEEELENLRKELKGIKKERDELKEKTKGSDEEFKSLAAAHARADRLQRDLEREIQSRKTATVMLRSAEQLQKIELRKQEEKLKTAQEALSKAQKKITERDAELKSKEATFKQLRGLVTWSRQAMDILKRELRLLSVDPDRILKKEGANVDLTGASYADGREAVARLFGGINRPLSSSSSPFPPSCHPGGTFATTFDADDFDDEEEAKESSETGRSVGSRASGRTEGTGGDGKGGVSWKRNWKKAEGGKEKEVEKGGDGNGKGKGRESSSLSLKRGPESEKGESVSSSSSSSSASSSSSEEPSKTAEKRRESQTAQTEGEEDLADSLFADEESDRSGASSERERERSDEGVPKGEKELEEKDTEDKKSKKKKKKKGEDREREKKEQAKRDSWKKEKEKLTRLLRKYESENNDLRMENARKNRKLESYMSRLDFQKKRQERSNRSSNTSSALHSGMHSGVCTPTARSFPHPHPQFSTKGALRTVAENMQAAGGGSISSSRGLVRGGRTVSFSDESPQASRAHSTMSHLHADSHSFHTQQSQIEKILSAGTCAGPGPGSGHVRSASNRKQGNQTGEA</sequence>
<feature type="region of interest" description="Disordered" evidence="1">
    <location>
        <begin position="139"/>
        <end position="165"/>
    </location>
</feature>
<feature type="compositionally biased region" description="Low complexity" evidence="1">
    <location>
        <begin position="786"/>
        <end position="797"/>
    </location>
</feature>
<feature type="compositionally biased region" description="Basic and acidic residues" evidence="1">
    <location>
        <begin position="202"/>
        <end position="227"/>
    </location>
</feature>
<dbReference type="VEuPathDB" id="CryptoDB:Cvel_10305"/>
<proteinExistence type="predicted"/>
<feature type="compositionally biased region" description="Basic and acidic residues" evidence="1">
    <location>
        <begin position="534"/>
        <end position="548"/>
    </location>
</feature>
<feature type="region of interest" description="Disordered" evidence="1">
    <location>
        <begin position="780"/>
        <end position="866"/>
    </location>
</feature>
<feature type="compositionally biased region" description="Basic and acidic residues" evidence="1">
    <location>
        <begin position="723"/>
        <end position="733"/>
    </location>
</feature>
<evidence type="ECO:0000256" key="1">
    <source>
        <dbReference type="SAM" id="MobiDB-lite"/>
    </source>
</evidence>
<feature type="compositionally biased region" description="Basic and acidic residues" evidence="1">
    <location>
        <begin position="592"/>
        <end position="603"/>
    </location>
</feature>
<name>A0A0G4I243_9ALVE</name>
<feature type="compositionally biased region" description="Basic and acidic residues" evidence="1">
    <location>
        <begin position="666"/>
        <end position="716"/>
    </location>
</feature>
<feature type="compositionally biased region" description="Basic and acidic residues" evidence="1">
    <location>
        <begin position="631"/>
        <end position="658"/>
    </location>
</feature>
<accession>A0A0G4I243</accession>
<feature type="compositionally biased region" description="Basic and acidic residues" evidence="1">
    <location>
        <begin position="282"/>
        <end position="293"/>
    </location>
</feature>
<feature type="compositionally biased region" description="Acidic residues" evidence="1">
    <location>
        <begin position="609"/>
        <end position="624"/>
    </location>
</feature>
<feature type="region of interest" description="Disordered" evidence="1">
    <location>
        <begin position="462"/>
        <end position="753"/>
    </location>
</feature>
<feature type="compositionally biased region" description="Polar residues" evidence="1">
    <location>
        <begin position="188"/>
        <end position="200"/>
    </location>
</feature>
<dbReference type="AlphaFoldDB" id="A0A0G4I243"/>
<feature type="compositionally biased region" description="Low complexity" evidence="1">
    <location>
        <begin position="575"/>
        <end position="591"/>
    </location>
</feature>
<gene>
    <name evidence="2" type="ORF">Cvel_10305</name>
</gene>
<reference evidence="2" key="1">
    <citation type="submission" date="2014-11" db="EMBL/GenBank/DDBJ databases">
        <authorList>
            <person name="Otto D Thomas"/>
            <person name="Naeem Raeece"/>
        </authorList>
    </citation>
    <scope>NUCLEOTIDE SEQUENCE</scope>
</reference>
<feature type="region of interest" description="Disordered" evidence="1">
    <location>
        <begin position="188"/>
        <end position="234"/>
    </location>
</feature>